<evidence type="ECO:0000313" key="3">
    <source>
        <dbReference type="Proteomes" id="UP001165366"/>
    </source>
</evidence>
<proteinExistence type="predicted"/>
<sequence>MKSQKMLLSANSVKLLQENVHAWKRVSHIMMLILILVIGSCSDSSVTSSEVDDDPETQPTEEPPVLQDLSEIVDSVRIEYNMPAMGAALVSIEKGITIGVAGERRLGSGISVEEDDHWSWGSNTKAITGLVTAKAVDIGLIDWNQTLEELFPEYVDIMRDQYKSVTITDLLGHRSGFVNQVISGLDGQPIGNGVTPSSQRIEMLNWVLQQEPHNAKGEYYYSNLGFSTVGLIVEQAFDTPYEEWAVENLSDSFDLNGFGFGPQDESGTTNQPVSHRYTDGEWVAWEAHENTPFRRPSGGGHGSLEDWGKIIIEMMKAENGTSDYITPEAAAMLSSIKTEMPGGSEYSSGWIHVGSRDWAEGEAWFHAGSNGANYSLAWVGPGAGVAFLVVINARDTEGVTVEAANTMISELLNYWQEMNE</sequence>
<dbReference type="EMBL" id="JAKLWS010000037">
    <property type="protein sequence ID" value="MCG2590594.1"/>
    <property type="molecule type" value="Genomic_DNA"/>
</dbReference>
<dbReference type="InterPro" id="IPR012338">
    <property type="entry name" value="Beta-lactam/transpept-like"/>
</dbReference>
<dbReference type="Pfam" id="PF00144">
    <property type="entry name" value="Beta-lactamase"/>
    <property type="match status" value="1"/>
</dbReference>
<evidence type="ECO:0000313" key="2">
    <source>
        <dbReference type="EMBL" id="MCG2590594.1"/>
    </source>
</evidence>
<dbReference type="SUPFAM" id="SSF56601">
    <property type="entry name" value="beta-lactamase/transpeptidase-like"/>
    <property type="match status" value="1"/>
</dbReference>
<accession>A0ABS9KIC9</accession>
<dbReference type="InterPro" id="IPR050491">
    <property type="entry name" value="AmpC-like"/>
</dbReference>
<name>A0ABS9KIC9_9BACT</name>
<reference evidence="2" key="1">
    <citation type="submission" date="2022-01" db="EMBL/GenBank/DDBJ databases">
        <authorList>
            <person name="Wang Y."/>
        </authorList>
    </citation>
    <scope>NUCLEOTIDE SEQUENCE</scope>
    <source>
        <strain evidence="2">WB101</strain>
    </source>
</reference>
<protein>
    <submittedName>
        <fullName evidence="2">Beta-lactamase family protein</fullName>
    </submittedName>
</protein>
<dbReference type="Proteomes" id="UP001165366">
    <property type="component" value="Unassembled WGS sequence"/>
</dbReference>
<dbReference type="Gene3D" id="3.40.710.10">
    <property type="entry name" value="DD-peptidase/beta-lactamase superfamily"/>
    <property type="match status" value="1"/>
</dbReference>
<evidence type="ECO:0000259" key="1">
    <source>
        <dbReference type="Pfam" id="PF00144"/>
    </source>
</evidence>
<dbReference type="PANTHER" id="PTHR46825:SF9">
    <property type="entry name" value="BETA-LACTAMASE-RELATED DOMAIN-CONTAINING PROTEIN"/>
    <property type="match status" value="1"/>
</dbReference>
<keyword evidence="3" id="KW-1185">Reference proteome</keyword>
<dbReference type="PANTHER" id="PTHR46825">
    <property type="entry name" value="D-ALANYL-D-ALANINE-CARBOXYPEPTIDASE/ENDOPEPTIDASE AMPH"/>
    <property type="match status" value="1"/>
</dbReference>
<feature type="domain" description="Beta-lactamase-related" evidence="1">
    <location>
        <begin position="79"/>
        <end position="398"/>
    </location>
</feature>
<gene>
    <name evidence="2" type="ORF">L6773_18620</name>
</gene>
<organism evidence="2 3">
    <name type="scientific">Rhodohalobacter sulfatireducens</name>
    <dbReference type="NCBI Taxonomy" id="2911366"/>
    <lineage>
        <taxon>Bacteria</taxon>
        <taxon>Pseudomonadati</taxon>
        <taxon>Balneolota</taxon>
        <taxon>Balneolia</taxon>
        <taxon>Balneolales</taxon>
        <taxon>Balneolaceae</taxon>
        <taxon>Rhodohalobacter</taxon>
    </lineage>
</organism>
<dbReference type="InterPro" id="IPR001466">
    <property type="entry name" value="Beta-lactam-related"/>
</dbReference>
<reference evidence="2" key="2">
    <citation type="submission" date="2024-05" db="EMBL/GenBank/DDBJ databases">
        <title>Rhodohalobacter halophilus gen. nov., sp. nov., a moderately halophilic member of the family Balneolaceae.</title>
        <authorList>
            <person name="Xia J."/>
        </authorList>
    </citation>
    <scope>NUCLEOTIDE SEQUENCE</scope>
    <source>
        <strain evidence="2">WB101</strain>
    </source>
</reference>
<dbReference type="RefSeq" id="WP_237856028.1">
    <property type="nucleotide sequence ID" value="NZ_JAKLWS010000037.1"/>
</dbReference>
<comment type="caution">
    <text evidence="2">The sequence shown here is derived from an EMBL/GenBank/DDBJ whole genome shotgun (WGS) entry which is preliminary data.</text>
</comment>